<dbReference type="InterPro" id="IPR045584">
    <property type="entry name" value="Pilin-like"/>
</dbReference>
<evidence type="ECO:0000256" key="11">
    <source>
        <dbReference type="SAM" id="MobiDB-lite"/>
    </source>
</evidence>
<name>A0A2U2C7K7_9RHOB</name>
<dbReference type="GO" id="GO:0015627">
    <property type="term" value="C:type II protein secretion system complex"/>
    <property type="evidence" value="ECO:0007669"/>
    <property type="project" value="InterPro"/>
</dbReference>
<protein>
    <recommendedName>
        <fullName evidence="2">Type II secretion system protein H</fullName>
    </recommendedName>
    <alternativeName>
        <fullName evidence="10">General secretion pathway protein H</fullName>
    </alternativeName>
</protein>
<proteinExistence type="inferred from homology"/>
<dbReference type="GO" id="GO:0005886">
    <property type="term" value="C:plasma membrane"/>
    <property type="evidence" value="ECO:0007669"/>
    <property type="project" value="UniProtKB-SubCell"/>
</dbReference>
<evidence type="ECO:0000256" key="1">
    <source>
        <dbReference type="ARBA" id="ARBA00004377"/>
    </source>
</evidence>
<organism evidence="14 15">
    <name type="scientific">Pararhodobacter marinus</name>
    <dbReference type="NCBI Taxonomy" id="2184063"/>
    <lineage>
        <taxon>Bacteria</taxon>
        <taxon>Pseudomonadati</taxon>
        <taxon>Pseudomonadota</taxon>
        <taxon>Alphaproteobacteria</taxon>
        <taxon>Rhodobacterales</taxon>
        <taxon>Paracoccaceae</taxon>
        <taxon>Pararhodobacter</taxon>
    </lineage>
</organism>
<feature type="domain" description="General secretion pathway GspH" evidence="13">
    <location>
        <begin position="67"/>
        <end position="165"/>
    </location>
</feature>
<feature type="region of interest" description="Disordered" evidence="11">
    <location>
        <begin position="1"/>
        <end position="21"/>
    </location>
</feature>
<evidence type="ECO:0000256" key="6">
    <source>
        <dbReference type="ARBA" id="ARBA00022692"/>
    </source>
</evidence>
<evidence type="ECO:0000256" key="2">
    <source>
        <dbReference type="ARBA" id="ARBA00021549"/>
    </source>
</evidence>
<evidence type="ECO:0000256" key="4">
    <source>
        <dbReference type="ARBA" id="ARBA00022481"/>
    </source>
</evidence>
<keyword evidence="6 12" id="KW-0812">Transmembrane</keyword>
<dbReference type="PROSITE" id="PS00409">
    <property type="entry name" value="PROKAR_NTER_METHYL"/>
    <property type="match status" value="1"/>
</dbReference>
<keyword evidence="5" id="KW-0997">Cell inner membrane</keyword>
<keyword evidence="15" id="KW-1185">Reference proteome</keyword>
<keyword evidence="3" id="KW-1003">Cell membrane</keyword>
<comment type="similarity">
    <text evidence="9">Belongs to the GSP H family.</text>
</comment>
<dbReference type="SUPFAM" id="SSF54523">
    <property type="entry name" value="Pili subunits"/>
    <property type="match status" value="1"/>
</dbReference>
<evidence type="ECO:0000313" key="14">
    <source>
        <dbReference type="EMBL" id="PWE27774.1"/>
    </source>
</evidence>
<keyword evidence="7 12" id="KW-1133">Transmembrane helix</keyword>
<comment type="subcellular location">
    <subcellularLocation>
        <location evidence="1">Cell inner membrane</location>
        <topology evidence="1">Single-pass membrane protein</topology>
    </subcellularLocation>
</comment>
<evidence type="ECO:0000256" key="3">
    <source>
        <dbReference type="ARBA" id="ARBA00022475"/>
    </source>
</evidence>
<keyword evidence="4" id="KW-0488">Methylation</keyword>
<dbReference type="Gene3D" id="3.55.40.10">
    <property type="entry name" value="minor pseudopilin epsh domain"/>
    <property type="match status" value="1"/>
</dbReference>
<feature type="transmembrane region" description="Helical" evidence="12">
    <location>
        <begin position="36"/>
        <end position="59"/>
    </location>
</feature>
<gene>
    <name evidence="14" type="ORF">C4N9_15170</name>
</gene>
<evidence type="ECO:0000256" key="5">
    <source>
        <dbReference type="ARBA" id="ARBA00022519"/>
    </source>
</evidence>
<dbReference type="AlphaFoldDB" id="A0A2U2C7K7"/>
<dbReference type="InterPro" id="IPR022346">
    <property type="entry name" value="T2SS_GspH"/>
</dbReference>
<dbReference type="EMBL" id="QEYD01000009">
    <property type="protein sequence ID" value="PWE27774.1"/>
    <property type="molecule type" value="Genomic_DNA"/>
</dbReference>
<evidence type="ECO:0000256" key="12">
    <source>
        <dbReference type="SAM" id="Phobius"/>
    </source>
</evidence>
<evidence type="ECO:0000256" key="9">
    <source>
        <dbReference type="ARBA" id="ARBA00025772"/>
    </source>
</evidence>
<reference evidence="14 15" key="1">
    <citation type="submission" date="2018-05" db="EMBL/GenBank/DDBJ databases">
        <title>Pararhodobacter marina sp. nov., isolated from deep-sea water of the Indian Ocean.</title>
        <authorList>
            <person name="Lai Q.Sr."/>
            <person name="Liu X."/>
            <person name="Shao Z."/>
        </authorList>
    </citation>
    <scope>NUCLEOTIDE SEQUENCE [LARGE SCALE GENOMIC DNA]</scope>
    <source>
        <strain evidence="14 15">CIC4N-9</strain>
    </source>
</reference>
<sequence>MARTGAAGEPGPMRTSPAGRANNAVGAVRGVTLIELLVVVTIMAVLALGVGLSAGGLFAPRGGVSTADQLTQADLRARDAAVLGRARIGIYPRRDGWIMARRDDAGRWQPEGAPLRVADARLTWQVDGRRYLPGLSEPGTREAPPVQFAPDGGSTGFSLRVEQGRDRLDCDAEAGRRLECGLR</sequence>
<dbReference type="GO" id="GO:0015628">
    <property type="term" value="P:protein secretion by the type II secretion system"/>
    <property type="evidence" value="ECO:0007669"/>
    <property type="project" value="InterPro"/>
</dbReference>
<feature type="region of interest" description="Disordered" evidence="11">
    <location>
        <begin position="134"/>
        <end position="155"/>
    </location>
</feature>
<dbReference type="InterPro" id="IPR012902">
    <property type="entry name" value="N_methyl_site"/>
</dbReference>
<evidence type="ECO:0000259" key="13">
    <source>
        <dbReference type="Pfam" id="PF12019"/>
    </source>
</evidence>
<evidence type="ECO:0000256" key="10">
    <source>
        <dbReference type="ARBA" id="ARBA00030775"/>
    </source>
</evidence>
<dbReference type="OrthoDB" id="7872816at2"/>
<dbReference type="NCBIfam" id="TIGR02532">
    <property type="entry name" value="IV_pilin_GFxxxE"/>
    <property type="match status" value="1"/>
</dbReference>
<dbReference type="Proteomes" id="UP000244940">
    <property type="component" value="Unassembled WGS sequence"/>
</dbReference>
<evidence type="ECO:0000256" key="7">
    <source>
        <dbReference type="ARBA" id="ARBA00022989"/>
    </source>
</evidence>
<evidence type="ECO:0000313" key="15">
    <source>
        <dbReference type="Proteomes" id="UP000244940"/>
    </source>
</evidence>
<keyword evidence="8 12" id="KW-0472">Membrane</keyword>
<dbReference type="Pfam" id="PF12019">
    <property type="entry name" value="GspH"/>
    <property type="match status" value="1"/>
</dbReference>
<evidence type="ECO:0000256" key="8">
    <source>
        <dbReference type="ARBA" id="ARBA00023136"/>
    </source>
</evidence>
<accession>A0A2U2C7K7</accession>
<dbReference type="Pfam" id="PF07963">
    <property type="entry name" value="N_methyl"/>
    <property type="match status" value="1"/>
</dbReference>
<comment type="caution">
    <text evidence="14">The sequence shown here is derived from an EMBL/GenBank/DDBJ whole genome shotgun (WGS) entry which is preliminary data.</text>
</comment>